<dbReference type="InterPro" id="IPR017452">
    <property type="entry name" value="GPCR_Rhodpsn_7TM"/>
</dbReference>
<keyword evidence="2 5" id="KW-0812">Transmembrane</keyword>
<evidence type="ECO:0000256" key="4">
    <source>
        <dbReference type="ARBA" id="ARBA00023136"/>
    </source>
</evidence>
<dbReference type="InParanoid" id="E3N166"/>
<comment type="subcellular location">
    <subcellularLocation>
        <location evidence="1">Membrane</location>
    </subcellularLocation>
</comment>
<dbReference type="Proteomes" id="UP000008281">
    <property type="component" value="Unassembled WGS sequence"/>
</dbReference>
<gene>
    <name evidence="7" type="ORF">CRE_12999</name>
</gene>
<dbReference type="STRING" id="31234.E3N166"/>
<reference evidence="7" key="1">
    <citation type="submission" date="2007-07" db="EMBL/GenBank/DDBJ databases">
        <title>PCAP assembly of the Caenorhabditis remanei genome.</title>
        <authorList>
            <consortium name="The Caenorhabditis remanei Sequencing Consortium"/>
            <person name="Wilson R.K."/>
        </authorList>
    </citation>
    <scope>NUCLEOTIDE SEQUENCE [LARGE SCALE GENOMIC DNA]</scope>
    <source>
        <strain evidence="7">PB4641</strain>
    </source>
</reference>
<name>E3N166_CAERE</name>
<keyword evidence="4 5" id="KW-0472">Membrane</keyword>
<dbReference type="EMBL" id="DS268507">
    <property type="protein sequence ID" value="EFO83192.1"/>
    <property type="molecule type" value="Genomic_DNA"/>
</dbReference>
<sequence length="251" mass="28694">MRTSSTFVILAGIAACDFYNMGAIVYDSVIVVLQKNGCWNLYNYNFQLFRTWKMALSNILRRENSYLGILMALVRYSVIKYSMDAKFEYISKPIFGIIVFMVTFFCSSLVSGFYFSHFYLEMSEWSPPEQCPGYPVNYTEMYYIPMVPLEFFSSTWFGFQTYMFVDGLIKIVPTILLPILTLLLIAEIRAAKRMGMKISSNMKKSQSEHTTKLVTVMTVASMVAEGPMGLAYVLQGSAEKSMGIIWFKGRS</sequence>
<dbReference type="InterPro" id="IPR019427">
    <property type="entry name" value="7TM_GPCR_serpentine_rcpt_Srw"/>
</dbReference>
<dbReference type="GO" id="GO:0008528">
    <property type="term" value="F:G protein-coupled peptide receptor activity"/>
    <property type="evidence" value="ECO:0007669"/>
    <property type="project" value="InterPro"/>
</dbReference>
<feature type="domain" description="G-protein coupled receptors family 1 profile" evidence="6">
    <location>
        <begin position="1"/>
        <end position="251"/>
    </location>
</feature>
<feature type="transmembrane region" description="Helical" evidence="5">
    <location>
        <begin position="94"/>
        <end position="115"/>
    </location>
</feature>
<dbReference type="PROSITE" id="PS50262">
    <property type="entry name" value="G_PROTEIN_RECEP_F1_2"/>
    <property type="match status" value="1"/>
</dbReference>
<evidence type="ECO:0000259" key="6">
    <source>
        <dbReference type="PROSITE" id="PS50262"/>
    </source>
</evidence>
<dbReference type="Gene3D" id="1.20.1070.10">
    <property type="entry name" value="Rhodopsin 7-helix transmembrane proteins"/>
    <property type="match status" value="1"/>
</dbReference>
<dbReference type="Pfam" id="PF10324">
    <property type="entry name" value="7TM_GPCR_Srw"/>
    <property type="match status" value="1"/>
</dbReference>
<evidence type="ECO:0000256" key="2">
    <source>
        <dbReference type="ARBA" id="ARBA00022692"/>
    </source>
</evidence>
<dbReference type="PANTHER" id="PTHR22751">
    <property type="entry name" value="G-PROTEIN COUPLED RECEPTOR-RELATED"/>
    <property type="match status" value="1"/>
</dbReference>
<proteinExistence type="predicted"/>
<evidence type="ECO:0000256" key="1">
    <source>
        <dbReference type="ARBA" id="ARBA00004370"/>
    </source>
</evidence>
<organism evidence="8">
    <name type="scientific">Caenorhabditis remanei</name>
    <name type="common">Caenorhabditis vulgaris</name>
    <dbReference type="NCBI Taxonomy" id="31234"/>
    <lineage>
        <taxon>Eukaryota</taxon>
        <taxon>Metazoa</taxon>
        <taxon>Ecdysozoa</taxon>
        <taxon>Nematoda</taxon>
        <taxon>Chromadorea</taxon>
        <taxon>Rhabditida</taxon>
        <taxon>Rhabditina</taxon>
        <taxon>Rhabditomorpha</taxon>
        <taxon>Rhabditoidea</taxon>
        <taxon>Rhabditidae</taxon>
        <taxon>Peloderinae</taxon>
        <taxon>Caenorhabditis</taxon>
    </lineage>
</organism>
<feature type="transmembrane region" description="Helical" evidence="5">
    <location>
        <begin position="7"/>
        <end position="26"/>
    </location>
</feature>
<keyword evidence="8" id="KW-1185">Reference proteome</keyword>
<dbReference type="PANTHER" id="PTHR22751:SF54">
    <property type="entry name" value="G-PROTEIN COUPLED RECEPTORS FAMILY 1 PROFILE DOMAIN-CONTAINING PROTEIN"/>
    <property type="match status" value="1"/>
</dbReference>
<dbReference type="HOGENOM" id="CLU_1090858_0_0_1"/>
<feature type="transmembrane region" description="Helical" evidence="5">
    <location>
        <begin position="171"/>
        <end position="192"/>
    </location>
</feature>
<evidence type="ECO:0000256" key="5">
    <source>
        <dbReference type="SAM" id="Phobius"/>
    </source>
</evidence>
<dbReference type="GO" id="GO:0016020">
    <property type="term" value="C:membrane"/>
    <property type="evidence" value="ECO:0007669"/>
    <property type="project" value="UniProtKB-SubCell"/>
</dbReference>
<keyword evidence="3 5" id="KW-1133">Transmembrane helix</keyword>
<dbReference type="SUPFAM" id="SSF81321">
    <property type="entry name" value="Family A G protein-coupled receptor-like"/>
    <property type="match status" value="1"/>
</dbReference>
<evidence type="ECO:0000256" key="3">
    <source>
        <dbReference type="ARBA" id="ARBA00022989"/>
    </source>
</evidence>
<evidence type="ECO:0000313" key="8">
    <source>
        <dbReference type="Proteomes" id="UP000008281"/>
    </source>
</evidence>
<dbReference type="PROSITE" id="PS51257">
    <property type="entry name" value="PROKAR_LIPOPROTEIN"/>
    <property type="match status" value="1"/>
</dbReference>
<evidence type="ECO:0000313" key="7">
    <source>
        <dbReference type="EMBL" id="EFO83192.1"/>
    </source>
</evidence>
<accession>E3N166</accession>
<protein>
    <recommendedName>
        <fullName evidence="6">G-protein coupled receptors family 1 profile domain-containing protein</fullName>
    </recommendedName>
</protein>
<dbReference type="AlphaFoldDB" id="E3N166"/>